<feature type="region of interest" description="Disordered" evidence="1">
    <location>
        <begin position="1"/>
        <end position="37"/>
    </location>
</feature>
<organism evidence="2 3">
    <name type="scientific">Cirrhinus molitorella</name>
    <name type="common">mud carp</name>
    <dbReference type="NCBI Taxonomy" id="172907"/>
    <lineage>
        <taxon>Eukaryota</taxon>
        <taxon>Metazoa</taxon>
        <taxon>Chordata</taxon>
        <taxon>Craniata</taxon>
        <taxon>Vertebrata</taxon>
        <taxon>Euteleostomi</taxon>
        <taxon>Actinopterygii</taxon>
        <taxon>Neopterygii</taxon>
        <taxon>Teleostei</taxon>
        <taxon>Ostariophysi</taxon>
        <taxon>Cypriniformes</taxon>
        <taxon>Cyprinidae</taxon>
        <taxon>Labeoninae</taxon>
        <taxon>Labeonini</taxon>
        <taxon>Cirrhinus</taxon>
    </lineage>
</organism>
<dbReference type="EMBL" id="JAYMGO010000023">
    <property type="protein sequence ID" value="KAL1249413.1"/>
    <property type="molecule type" value="Genomic_DNA"/>
</dbReference>
<feature type="compositionally biased region" description="Low complexity" evidence="1">
    <location>
        <begin position="1"/>
        <end position="21"/>
    </location>
</feature>
<dbReference type="Proteomes" id="UP001558613">
    <property type="component" value="Unassembled WGS sequence"/>
</dbReference>
<evidence type="ECO:0000313" key="3">
    <source>
        <dbReference type="Proteomes" id="UP001558613"/>
    </source>
</evidence>
<reference evidence="2 3" key="1">
    <citation type="submission" date="2023-09" db="EMBL/GenBank/DDBJ databases">
        <authorList>
            <person name="Wang M."/>
        </authorList>
    </citation>
    <scope>NUCLEOTIDE SEQUENCE [LARGE SCALE GENOMIC DNA]</scope>
    <source>
        <strain evidence="2">GT-2023</strain>
        <tissue evidence="2">Liver</tissue>
    </source>
</reference>
<comment type="caution">
    <text evidence="2">The sequence shown here is derived from an EMBL/GenBank/DDBJ whole genome shotgun (WGS) entry which is preliminary data.</text>
</comment>
<sequence length="87" mass="9524">MQRRGSSSFSSSESSLAEESSVPTLTQLHQQDEANAGDSIVDELSALCMPSKGQSILPPSQYVPSVQQCQQLHTYTERSEIQHLQTS</sequence>
<keyword evidence="3" id="KW-1185">Reference proteome</keyword>
<accession>A0ABR3L9A2</accession>
<gene>
    <name evidence="2" type="ORF">QQF64_020418</name>
</gene>
<evidence type="ECO:0000256" key="1">
    <source>
        <dbReference type="SAM" id="MobiDB-lite"/>
    </source>
</evidence>
<name>A0ABR3L9A2_9TELE</name>
<protein>
    <submittedName>
        <fullName evidence="2">Uncharacterized protein</fullName>
    </submittedName>
</protein>
<proteinExistence type="predicted"/>
<evidence type="ECO:0000313" key="2">
    <source>
        <dbReference type="EMBL" id="KAL1249413.1"/>
    </source>
</evidence>